<feature type="coiled-coil region" evidence="1">
    <location>
        <begin position="142"/>
        <end position="169"/>
    </location>
</feature>
<protein>
    <submittedName>
        <fullName evidence="2">Uncharacterized protein</fullName>
    </submittedName>
</protein>
<reference evidence="2" key="1">
    <citation type="journal article" date="2021" name="Proc. Natl. Acad. Sci. U.S.A.">
        <title>A Catalog of Tens of Thousands of Viruses from Human Metagenomes Reveals Hidden Associations with Chronic Diseases.</title>
        <authorList>
            <person name="Tisza M.J."/>
            <person name="Buck C.B."/>
        </authorList>
    </citation>
    <scope>NUCLEOTIDE SEQUENCE</scope>
    <source>
        <strain evidence="2">CtGfF74</strain>
    </source>
</reference>
<sequence>MITFKSNRDVNSVESIFSEINARMIAALMFHDQMSDYFDFLGMKGYKRLHEYQYFAESLERKKLNQYYINHHNKLIPDIYSGQIAMIPENWQTANRISVGKSTKQKGIEDGFNQYHEWEAETKSLYEHYSSRLREMGAVADAIMVEKLVEDVDNELKKLERIIVDLISSGYDMVYITESQQCIHDKYKAKMCEIFR</sequence>
<proteinExistence type="predicted"/>
<organism evidence="2">
    <name type="scientific">Siphoviridae sp. ctGfF74</name>
    <dbReference type="NCBI Taxonomy" id="2826223"/>
    <lineage>
        <taxon>Viruses</taxon>
        <taxon>Duplodnaviria</taxon>
        <taxon>Heunggongvirae</taxon>
        <taxon>Uroviricota</taxon>
        <taxon>Caudoviricetes</taxon>
    </lineage>
</organism>
<evidence type="ECO:0000256" key="1">
    <source>
        <dbReference type="SAM" id="Coils"/>
    </source>
</evidence>
<keyword evidence="1" id="KW-0175">Coiled coil</keyword>
<dbReference type="EMBL" id="BK015188">
    <property type="protein sequence ID" value="DAD95007.1"/>
    <property type="molecule type" value="Genomic_DNA"/>
</dbReference>
<name>A0A8S5NKX6_9CAUD</name>
<evidence type="ECO:0000313" key="2">
    <source>
        <dbReference type="EMBL" id="DAD95007.1"/>
    </source>
</evidence>
<accession>A0A8S5NKX6</accession>